<dbReference type="SUPFAM" id="SSF55781">
    <property type="entry name" value="GAF domain-like"/>
    <property type="match status" value="1"/>
</dbReference>
<feature type="domain" description="ANTAR" evidence="6">
    <location>
        <begin position="191"/>
        <end position="252"/>
    </location>
</feature>
<evidence type="ECO:0000256" key="4">
    <source>
        <dbReference type="ARBA" id="ARBA00023163"/>
    </source>
</evidence>
<accession>A0A3M0G5Y9</accession>
<dbReference type="SMART" id="SM01012">
    <property type="entry name" value="ANTAR"/>
    <property type="match status" value="1"/>
</dbReference>
<organism evidence="7 8">
    <name type="scientific">Tessaracoccus antarcticus</name>
    <dbReference type="NCBI Taxonomy" id="2479848"/>
    <lineage>
        <taxon>Bacteria</taxon>
        <taxon>Bacillati</taxon>
        <taxon>Actinomycetota</taxon>
        <taxon>Actinomycetes</taxon>
        <taxon>Propionibacteriales</taxon>
        <taxon>Propionibacteriaceae</taxon>
        <taxon>Tessaracoccus</taxon>
    </lineage>
</organism>
<feature type="region of interest" description="Disordered" evidence="5">
    <location>
        <begin position="1"/>
        <end position="25"/>
    </location>
</feature>
<dbReference type="SMART" id="SM00065">
    <property type="entry name" value="GAF"/>
    <property type="match status" value="1"/>
</dbReference>
<evidence type="ECO:0000256" key="2">
    <source>
        <dbReference type="ARBA" id="ARBA00022777"/>
    </source>
</evidence>
<dbReference type="PIRSF" id="PIRSF036625">
    <property type="entry name" value="GAF_ANTAR"/>
    <property type="match status" value="1"/>
</dbReference>
<dbReference type="Proteomes" id="UP000275256">
    <property type="component" value="Unassembled WGS sequence"/>
</dbReference>
<evidence type="ECO:0000313" key="8">
    <source>
        <dbReference type="Proteomes" id="UP000275256"/>
    </source>
</evidence>
<dbReference type="Pfam" id="PF03861">
    <property type="entry name" value="ANTAR"/>
    <property type="match status" value="1"/>
</dbReference>
<dbReference type="InterPro" id="IPR036388">
    <property type="entry name" value="WH-like_DNA-bd_sf"/>
</dbReference>
<evidence type="ECO:0000256" key="5">
    <source>
        <dbReference type="SAM" id="MobiDB-lite"/>
    </source>
</evidence>
<dbReference type="InterPro" id="IPR012074">
    <property type="entry name" value="GAF_ANTAR"/>
</dbReference>
<evidence type="ECO:0000259" key="6">
    <source>
        <dbReference type="PROSITE" id="PS50921"/>
    </source>
</evidence>
<evidence type="ECO:0000256" key="1">
    <source>
        <dbReference type="ARBA" id="ARBA00022679"/>
    </source>
</evidence>
<reference evidence="7 8" key="1">
    <citation type="submission" date="2018-10" db="EMBL/GenBank/DDBJ databases">
        <title>Tessaracoccus antarcticuss sp. nov., isolated from sediment.</title>
        <authorList>
            <person name="Zhou L.Y."/>
            <person name="Du Z.J."/>
        </authorList>
    </citation>
    <scope>NUCLEOTIDE SEQUENCE [LARGE SCALE GENOMIC DNA]</scope>
    <source>
        <strain evidence="7 8">JDX10</strain>
    </source>
</reference>
<keyword evidence="4" id="KW-0804">Transcription</keyword>
<dbReference type="InterPro" id="IPR003018">
    <property type="entry name" value="GAF"/>
</dbReference>
<keyword evidence="8" id="KW-1185">Reference proteome</keyword>
<proteinExistence type="predicted"/>
<dbReference type="PROSITE" id="PS50921">
    <property type="entry name" value="ANTAR"/>
    <property type="match status" value="1"/>
</dbReference>
<dbReference type="Gene3D" id="1.10.10.10">
    <property type="entry name" value="Winged helix-like DNA-binding domain superfamily/Winged helix DNA-binding domain"/>
    <property type="match status" value="1"/>
</dbReference>
<dbReference type="SUPFAM" id="SSF52172">
    <property type="entry name" value="CheY-like"/>
    <property type="match status" value="1"/>
</dbReference>
<dbReference type="GO" id="GO:0016301">
    <property type="term" value="F:kinase activity"/>
    <property type="evidence" value="ECO:0007669"/>
    <property type="project" value="UniProtKB-KW"/>
</dbReference>
<dbReference type="EMBL" id="REFW01000002">
    <property type="protein sequence ID" value="RMB59978.1"/>
    <property type="molecule type" value="Genomic_DNA"/>
</dbReference>
<comment type="caution">
    <text evidence="7">The sequence shown here is derived from an EMBL/GenBank/DDBJ whole genome shotgun (WGS) entry which is preliminary data.</text>
</comment>
<dbReference type="RefSeq" id="WP_121901458.1">
    <property type="nucleotide sequence ID" value="NZ_REFW01000002.1"/>
</dbReference>
<dbReference type="GO" id="GO:0003723">
    <property type="term" value="F:RNA binding"/>
    <property type="evidence" value="ECO:0007669"/>
    <property type="project" value="InterPro"/>
</dbReference>
<evidence type="ECO:0000313" key="7">
    <source>
        <dbReference type="EMBL" id="RMB59978.1"/>
    </source>
</evidence>
<dbReference type="InterPro" id="IPR029016">
    <property type="entry name" value="GAF-like_dom_sf"/>
</dbReference>
<sequence length="278" mass="29115">MTHPTPENVLPRIPGTSDEGSSDEADLHASLADLAGLVMGAQGLHDVLASVATYAVHAIPGADGSGVTLLRVDSSRHRVEALAASHPFVAEIDEIQYVTLNEGPCISAALEGRTFRSGSLGGEKQWPRFGPRVGRLGVHSALSLPLLVPGKVVGAISVYARDKDAFDDRATHLGEQFAAPAAVSLHNAQVLARAQALTLQLETALSSRPIIDQAIGLLRGRSGISTDEAFARLREISQSENTRMAVVAERLVDEAARGARARRAEGHVAPNGSGAAKP</sequence>
<dbReference type="InterPro" id="IPR005561">
    <property type="entry name" value="ANTAR"/>
</dbReference>
<dbReference type="AlphaFoldDB" id="A0A3M0G5Y9"/>
<keyword evidence="1" id="KW-0808">Transferase</keyword>
<name>A0A3M0G5Y9_9ACTN</name>
<dbReference type="Gene3D" id="3.30.450.40">
    <property type="match status" value="1"/>
</dbReference>
<dbReference type="Pfam" id="PF13185">
    <property type="entry name" value="GAF_2"/>
    <property type="match status" value="1"/>
</dbReference>
<dbReference type="InterPro" id="IPR011006">
    <property type="entry name" value="CheY-like_superfamily"/>
</dbReference>
<evidence type="ECO:0000256" key="3">
    <source>
        <dbReference type="ARBA" id="ARBA00023015"/>
    </source>
</evidence>
<keyword evidence="2" id="KW-0418">Kinase</keyword>
<protein>
    <submittedName>
        <fullName evidence="7">ANTAR domain-containing protein</fullName>
    </submittedName>
</protein>
<dbReference type="OrthoDB" id="5187007at2"/>
<gene>
    <name evidence="7" type="ORF">EAX62_09655</name>
</gene>
<keyword evidence="3" id="KW-0805">Transcription regulation</keyword>